<accession>A0A8S5MLH5</accession>
<reference evidence="1" key="1">
    <citation type="journal article" date="2021" name="Proc. Natl. Acad. Sci. U.S.A.">
        <title>A Catalog of Tens of Thousands of Viruses from Human Metagenomes Reveals Hidden Associations with Chronic Diseases.</title>
        <authorList>
            <person name="Tisza M.J."/>
            <person name="Buck C.B."/>
        </authorList>
    </citation>
    <scope>NUCLEOTIDE SEQUENCE</scope>
    <source>
        <strain evidence="1">Ct1Jx6</strain>
    </source>
</reference>
<name>A0A8S5MLH5_9CAUD</name>
<evidence type="ECO:0000313" key="1">
    <source>
        <dbReference type="EMBL" id="DAD83080.1"/>
    </source>
</evidence>
<protein>
    <submittedName>
        <fullName evidence="1">Uncharacterized protein</fullName>
    </submittedName>
</protein>
<dbReference type="EMBL" id="BK014927">
    <property type="protein sequence ID" value="DAD83080.1"/>
    <property type="molecule type" value="Genomic_DNA"/>
</dbReference>
<proteinExistence type="predicted"/>
<organism evidence="1">
    <name type="scientific">Caudovirales sp. ct1Jx6</name>
    <dbReference type="NCBI Taxonomy" id="2826765"/>
    <lineage>
        <taxon>Viruses</taxon>
        <taxon>Duplodnaviria</taxon>
        <taxon>Heunggongvirae</taxon>
        <taxon>Uroviricota</taxon>
        <taxon>Caudoviricetes</taxon>
    </lineage>
</organism>
<sequence>MIGVDSPVVYVGHSSQLWPILFFNRRGRSSPQLDIPEPLPLWRVDRHLLGHGAPPPILQGFGGERPIVGIVQTGTSRRRFFFL</sequence>